<accession>A0A1I5AKW1</accession>
<evidence type="ECO:0000313" key="9">
    <source>
        <dbReference type="EMBL" id="SFN63010.1"/>
    </source>
</evidence>
<proteinExistence type="predicted"/>
<dbReference type="InParanoid" id="A0A1I5AKW1"/>
<dbReference type="GO" id="GO:0032259">
    <property type="term" value="P:methylation"/>
    <property type="evidence" value="ECO:0007669"/>
    <property type="project" value="UniProtKB-KW"/>
</dbReference>
<dbReference type="InterPro" id="IPR002052">
    <property type="entry name" value="DNA_methylase_N6_adenine_CS"/>
</dbReference>
<name>A0A1I5AKW1_9ACTN</name>
<dbReference type="PANTHER" id="PTHR33841">
    <property type="entry name" value="DNA METHYLTRANSFERASE YEEA-RELATED"/>
    <property type="match status" value="1"/>
</dbReference>
<dbReference type="GO" id="GO:0009307">
    <property type="term" value="P:DNA restriction-modification system"/>
    <property type="evidence" value="ECO:0007669"/>
    <property type="project" value="UniProtKB-KW"/>
</dbReference>
<evidence type="ECO:0000256" key="4">
    <source>
        <dbReference type="ARBA" id="ARBA00022747"/>
    </source>
</evidence>
<evidence type="ECO:0000256" key="3">
    <source>
        <dbReference type="ARBA" id="ARBA00022679"/>
    </source>
</evidence>
<organism evidence="9 10">
    <name type="scientific">Actinomadura madurae</name>
    <dbReference type="NCBI Taxonomy" id="1993"/>
    <lineage>
        <taxon>Bacteria</taxon>
        <taxon>Bacillati</taxon>
        <taxon>Actinomycetota</taxon>
        <taxon>Actinomycetes</taxon>
        <taxon>Streptosporangiales</taxon>
        <taxon>Thermomonosporaceae</taxon>
        <taxon>Actinomadura</taxon>
    </lineage>
</organism>
<evidence type="ECO:0000256" key="5">
    <source>
        <dbReference type="ARBA" id="ARBA00047942"/>
    </source>
</evidence>
<dbReference type="STRING" id="1993.SAMN04489713_102634"/>
<evidence type="ECO:0000259" key="7">
    <source>
        <dbReference type="Pfam" id="PF02384"/>
    </source>
</evidence>
<dbReference type="PANTHER" id="PTHR33841:SF1">
    <property type="entry name" value="DNA METHYLTRANSFERASE A"/>
    <property type="match status" value="1"/>
</dbReference>
<dbReference type="EC" id="2.1.1.72" evidence="1"/>
<dbReference type="PRINTS" id="PR00507">
    <property type="entry name" value="N12N6MTFRASE"/>
</dbReference>
<dbReference type="InterPro" id="IPR050953">
    <property type="entry name" value="N4_N6_ade-DNA_methylase"/>
</dbReference>
<dbReference type="Proteomes" id="UP000183413">
    <property type="component" value="Unassembled WGS sequence"/>
</dbReference>
<dbReference type="RefSeq" id="WP_083597457.1">
    <property type="nucleotide sequence ID" value="NZ_FOVH01000002.1"/>
</dbReference>
<dbReference type="Pfam" id="PF02384">
    <property type="entry name" value="N6_Mtase"/>
    <property type="match status" value="1"/>
</dbReference>
<dbReference type="SUPFAM" id="SSF53335">
    <property type="entry name" value="S-adenosyl-L-methionine-dependent methyltransferases"/>
    <property type="match status" value="1"/>
</dbReference>
<dbReference type="GO" id="GO:0003677">
    <property type="term" value="F:DNA binding"/>
    <property type="evidence" value="ECO:0007669"/>
    <property type="project" value="InterPro"/>
</dbReference>
<protein>
    <recommendedName>
        <fullName evidence="1">site-specific DNA-methyltransferase (adenine-specific)</fullName>
        <ecNumber evidence="1">2.1.1.72</ecNumber>
    </recommendedName>
</protein>
<feature type="domain" description="DNA methylase adenine-specific" evidence="7">
    <location>
        <begin position="325"/>
        <end position="513"/>
    </location>
</feature>
<keyword evidence="2 9" id="KW-0489">Methyltransferase</keyword>
<evidence type="ECO:0000256" key="1">
    <source>
        <dbReference type="ARBA" id="ARBA00011900"/>
    </source>
</evidence>
<feature type="region of interest" description="Disordered" evidence="6">
    <location>
        <begin position="1"/>
        <end position="20"/>
    </location>
</feature>
<keyword evidence="4" id="KW-0680">Restriction system</keyword>
<dbReference type="Gene3D" id="3.40.50.150">
    <property type="entry name" value="Vaccinia Virus protein VP39"/>
    <property type="match status" value="1"/>
</dbReference>
<feature type="region of interest" description="Disordered" evidence="6">
    <location>
        <begin position="98"/>
        <end position="117"/>
    </location>
</feature>
<feature type="domain" description="Type ISP restriction-modification enzyme LLaBIII C-terminal specificity" evidence="8">
    <location>
        <begin position="707"/>
        <end position="1057"/>
    </location>
</feature>
<dbReference type="Pfam" id="PF18135">
    <property type="entry name" value="Type_ISP_C"/>
    <property type="match status" value="1"/>
</dbReference>
<dbReference type="GO" id="GO:0009007">
    <property type="term" value="F:site-specific DNA-methyltransferase (adenine-specific) activity"/>
    <property type="evidence" value="ECO:0007669"/>
    <property type="project" value="UniProtKB-EC"/>
</dbReference>
<dbReference type="GO" id="GO:0008170">
    <property type="term" value="F:N-methyltransferase activity"/>
    <property type="evidence" value="ECO:0007669"/>
    <property type="project" value="InterPro"/>
</dbReference>
<dbReference type="InterPro" id="IPR003356">
    <property type="entry name" value="DNA_methylase_A-5"/>
</dbReference>
<evidence type="ECO:0000313" key="10">
    <source>
        <dbReference type="Proteomes" id="UP000183413"/>
    </source>
</evidence>
<dbReference type="InterPro" id="IPR041635">
    <property type="entry name" value="Type_ISP_LLaBIII_C"/>
</dbReference>
<gene>
    <name evidence="9" type="ORF">SAMN04489713_102634</name>
</gene>
<keyword evidence="10" id="KW-1185">Reference proteome</keyword>
<comment type="catalytic activity">
    <reaction evidence="5">
        <text>a 2'-deoxyadenosine in DNA + S-adenosyl-L-methionine = an N(6)-methyl-2'-deoxyadenosine in DNA + S-adenosyl-L-homocysteine + H(+)</text>
        <dbReference type="Rhea" id="RHEA:15197"/>
        <dbReference type="Rhea" id="RHEA-COMP:12418"/>
        <dbReference type="Rhea" id="RHEA-COMP:12419"/>
        <dbReference type="ChEBI" id="CHEBI:15378"/>
        <dbReference type="ChEBI" id="CHEBI:57856"/>
        <dbReference type="ChEBI" id="CHEBI:59789"/>
        <dbReference type="ChEBI" id="CHEBI:90615"/>
        <dbReference type="ChEBI" id="CHEBI:90616"/>
        <dbReference type="EC" id="2.1.1.72"/>
    </reaction>
</comment>
<keyword evidence="3" id="KW-0808">Transferase</keyword>
<dbReference type="PROSITE" id="PS00092">
    <property type="entry name" value="N6_MTASE"/>
    <property type="match status" value="1"/>
</dbReference>
<dbReference type="InterPro" id="IPR029063">
    <property type="entry name" value="SAM-dependent_MTases_sf"/>
</dbReference>
<sequence>MVDAAADNLSSTFDAGRPRSHHAKIAEAVAAFGAAVREPLAVGAGGEEHQIQAPVARLVRDIAGALGLKVTLHAEVSLRELSVRPDFAVDLSGGRVGHIEVKGPSKSPDPKHWPTRSHEGRQWQKLSLLPNLLLTTGNTFTLYRDGVRVGPIARLEGDLDRAGRSLRPADDEFVQVVRRFLDWTPSPPPDLRTLLRTSARLCRYLREEVIEVLEHEQLVRGDRPFTTLADEWRSILFPRMTEAADFADSYAQTITFALLLARDAGVSFEGRDLPAIGRQLGKQHALIGRALGLLSDPAAADNLFVIETLRRVISAVDWDGFEKDSDTHSLLYEFFLEEYDPQLKRLSGSYYTPDRLAHAMVRFSDRILQEKLDRPEGFAAKDVIVVDPAMGTGTFLVEIVEAVAKTVAASQGGGATEQRLRELVRKRLIGFERQVTPFAVAELRLHDLLREHEVDVPPDEMRFLADTFDDPDRQELAFGRMYAELRKSREGANRVKRDVPVMAIIGNPPYLDRAHTRDPAPWIEERRAPEKPADIAARPSLDEFRQGGRLDYKLAATWVFFWRWAIWKAFEAHPNHPAGLVTFITPSSYLSGAAFAGMRSYMRQVADEGWVIDLSPEGHQPPVPTRLFPKVQQPLAIAVFVRYGDPDPETPADVHYCKVTGTADEKLHALGALTLDSPSWSLCPDDWTAEFRPPSDDAWSFHPSLADIMPWQTPGTRANRTWVIAPSMEILEKRWLILINSRPDRRARLMKVTRDRDLDIVPSPIHGQLCQTASLRNQAAGKPRIVRYAYRSFDWQYLILDSRVLDRPSPDLWRVSGEKQVYVSEQHTNLVSKGPGLTMTPFVPDVDHFGGRGGRVHPLYRDGEGTSNFLPGLRKYLAGQFGDQVTGEDLLAYIAAVVANPAYTRRFRESLENSGIRVPLTRDVALWDRALDIGRQVIWLHTRGERFDDARDGRPRSAPRLPDTERTRIIEKIPYAAEEMPETVRYEAETETLLIGGQGRIAPVPAAVWDYNVGGMRIVNKWVGYRLRTPRRRKAASPLDLINARNWTDDFNTELLDQLNVLGLLVRLEPDQESLLGDICSGPLVTVADLEAAHISPPPKDARGPIRPSGQGGQMVVGAEE</sequence>
<evidence type="ECO:0000259" key="8">
    <source>
        <dbReference type="Pfam" id="PF18135"/>
    </source>
</evidence>
<reference evidence="9 10" key="1">
    <citation type="submission" date="2016-10" db="EMBL/GenBank/DDBJ databases">
        <authorList>
            <person name="de Groot N.N."/>
        </authorList>
    </citation>
    <scope>NUCLEOTIDE SEQUENCE [LARGE SCALE GENOMIC DNA]</scope>
    <source>
        <strain evidence="9 10">DSM 43067</strain>
    </source>
</reference>
<dbReference type="EMBL" id="FOVH01000002">
    <property type="protein sequence ID" value="SFN63010.1"/>
    <property type="molecule type" value="Genomic_DNA"/>
</dbReference>
<evidence type="ECO:0000256" key="6">
    <source>
        <dbReference type="SAM" id="MobiDB-lite"/>
    </source>
</evidence>
<evidence type="ECO:0000256" key="2">
    <source>
        <dbReference type="ARBA" id="ARBA00022603"/>
    </source>
</evidence>
<feature type="region of interest" description="Disordered" evidence="6">
    <location>
        <begin position="1096"/>
        <end position="1121"/>
    </location>
</feature>
<dbReference type="AlphaFoldDB" id="A0A1I5AKW1"/>